<proteinExistence type="predicted"/>
<sequence length="75" mass="8533">MRQAKVRRPKTSRKMILASQKTPKIFSRDLMGTSSFQVLYPGRVGPVKLSPRMDRSQLLSHKFGPVKLTLVMDCT</sequence>
<dbReference type="AlphaFoldDB" id="C8TDX6"/>
<reference evidence="1 2" key="1">
    <citation type="journal article" date="2007" name="Genome Res.">
        <title>Sequencing and analysis of chromosome 1 of Eimeria tenella reveals a unique segmental organization.</title>
        <authorList>
            <person name="Ling K.H."/>
            <person name="Rajandream M.A."/>
            <person name="Rivailler P."/>
            <person name="Ivens A."/>
            <person name="Yap S.J."/>
            <person name="Madeira A.M.B.N."/>
            <person name="Mungall K."/>
            <person name="Billington K."/>
            <person name="Yee W.Y."/>
            <person name="Bankier A.T."/>
            <person name="Carroll F."/>
            <person name="Durham A.M."/>
            <person name="Peters N."/>
            <person name="Loo S.S."/>
            <person name="Mat-Isa M.N."/>
            <person name="Novaes J."/>
            <person name="Quail M."/>
            <person name="Rosli R."/>
            <person name="Shamsudin M.N."/>
            <person name="Sobreira T.J.P."/>
            <person name="Tivey A.R."/>
            <person name="Wai S.F."/>
            <person name="White S."/>
            <person name="Wu X."/>
            <person name="Kerhornou A.X."/>
            <person name="Blake D."/>
            <person name="Mohamed R."/>
            <person name="Shirley M."/>
            <person name="Gruber A."/>
            <person name="Berriman M."/>
            <person name="Tomley F."/>
            <person name="Dear P.H."/>
            <person name="Wan K.L."/>
        </authorList>
    </citation>
    <scope>NUCLEOTIDE SEQUENCE [LARGE SCALE GENOMIC DNA]</scope>
    <source>
        <strain evidence="1 2">Houghton</strain>
    </source>
</reference>
<protein>
    <submittedName>
        <fullName evidence="1">Uncharacterized protein</fullName>
    </submittedName>
</protein>
<evidence type="ECO:0000313" key="2">
    <source>
        <dbReference type="Proteomes" id="UP000243681"/>
    </source>
</evidence>
<dbReference type="EMBL" id="AM269894">
    <property type="protein sequence ID" value="CAK51462.1"/>
    <property type="molecule type" value="Genomic_DNA"/>
</dbReference>
<name>C8TDX6_EIMTE</name>
<dbReference type="Proteomes" id="UP000243681">
    <property type="component" value="Chromosome 1"/>
</dbReference>
<gene>
    <name evidence="1" type="ORF">e2017b09.tmp0271</name>
</gene>
<accession>C8TDX6</accession>
<evidence type="ECO:0000313" key="1">
    <source>
        <dbReference type="EMBL" id="CAK51462.1"/>
    </source>
</evidence>
<organism evidence="1 2">
    <name type="scientific">Eimeria tenella</name>
    <name type="common">Coccidian parasite</name>
    <dbReference type="NCBI Taxonomy" id="5802"/>
    <lineage>
        <taxon>Eukaryota</taxon>
        <taxon>Sar</taxon>
        <taxon>Alveolata</taxon>
        <taxon>Apicomplexa</taxon>
        <taxon>Conoidasida</taxon>
        <taxon>Coccidia</taxon>
        <taxon>Eucoccidiorida</taxon>
        <taxon>Eimeriorina</taxon>
        <taxon>Eimeriidae</taxon>
        <taxon>Eimeria</taxon>
    </lineage>
</organism>